<evidence type="ECO:0000313" key="2">
    <source>
        <dbReference type="Proteomes" id="UP001493487"/>
    </source>
</evidence>
<dbReference type="Proteomes" id="UP001493487">
    <property type="component" value="Unassembled WGS sequence"/>
</dbReference>
<dbReference type="EMBL" id="JASKHM010000014">
    <property type="protein sequence ID" value="MEQ4485206.1"/>
    <property type="molecule type" value="Genomic_DNA"/>
</dbReference>
<sequence length="80" mass="9404">MEITRFNGYGWRFVFRKITVLKTKSYGAKRIKLSWNKGAGYIGGFTVHFRFSGYDRSVNAVHWFRKAPIIGITRNANRWT</sequence>
<proteinExistence type="predicted"/>
<accession>A0ABV1KYZ2</accession>
<comment type="caution">
    <text evidence="1">The sequence shown here is derived from an EMBL/GenBank/DDBJ whole genome shotgun (WGS) entry which is preliminary data.</text>
</comment>
<dbReference type="RefSeq" id="WP_232187360.1">
    <property type="nucleotide sequence ID" value="NZ_JAIOAP010000012.1"/>
</dbReference>
<reference evidence="1 2" key="1">
    <citation type="journal article" date="2023" name="Genome Announc.">
        <title>Pan-Genome Analyses of the Genus Cohnella and Proposal of the Novel Species Cohnella silvisoli sp. nov., Isolated from Forest Soil.</title>
        <authorList>
            <person name="Wang C."/>
            <person name="Mao L."/>
            <person name="Bao G."/>
            <person name="Zhu H."/>
        </authorList>
    </citation>
    <scope>NUCLEOTIDE SEQUENCE [LARGE SCALE GENOMIC DNA]</scope>
    <source>
        <strain evidence="1 2">NL03-T5-1</strain>
    </source>
</reference>
<evidence type="ECO:0000313" key="1">
    <source>
        <dbReference type="EMBL" id="MEQ4485206.1"/>
    </source>
</evidence>
<name>A0ABV1KYZ2_9BACL</name>
<organism evidence="1 2">
    <name type="scientific">Cohnella silvisoli</name>
    <dbReference type="NCBI Taxonomy" id="2873699"/>
    <lineage>
        <taxon>Bacteria</taxon>
        <taxon>Bacillati</taxon>
        <taxon>Bacillota</taxon>
        <taxon>Bacilli</taxon>
        <taxon>Bacillales</taxon>
        <taxon>Paenibacillaceae</taxon>
        <taxon>Cohnella</taxon>
    </lineage>
</organism>
<protein>
    <submittedName>
        <fullName evidence="1">Uncharacterized protein</fullName>
    </submittedName>
</protein>
<gene>
    <name evidence="1" type="ORF">QJS35_22725</name>
</gene>
<keyword evidence="2" id="KW-1185">Reference proteome</keyword>